<dbReference type="GO" id="GO:0019706">
    <property type="term" value="F:protein-cysteine S-palmitoyltransferase activity"/>
    <property type="evidence" value="ECO:0007669"/>
    <property type="project" value="UniProtKB-EC"/>
</dbReference>
<dbReference type="PROSITE" id="PS50216">
    <property type="entry name" value="DHHC"/>
    <property type="match status" value="1"/>
</dbReference>
<proteinExistence type="inferred from homology"/>
<keyword evidence="4 8" id="KW-0812">Transmembrane</keyword>
<comment type="domain">
    <text evidence="8">The DHHC domain is required for palmitoyltransferase activity.</text>
</comment>
<accession>A0A9D5HN44</accession>
<comment type="subcellular location">
    <subcellularLocation>
        <location evidence="1">Membrane</location>
        <topology evidence="1">Multi-pass membrane protein</topology>
    </subcellularLocation>
</comment>
<evidence type="ECO:0000256" key="3">
    <source>
        <dbReference type="ARBA" id="ARBA00022679"/>
    </source>
</evidence>
<name>A0A9D5HN44_9LILI</name>
<keyword evidence="5 8" id="KW-1133">Transmembrane helix</keyword>
<feature type="domain" description="Palmitoyltransferase DHHC" evidence="9">
    <location>
        <begin position="44"/>
        <end position="166"/>
    </location>
</feature>
<evidence type="ECO:0000256" key="1">
    <source>
        <dbReference type="ARBA" id="ARBA00004141"/>
    </source>
</evidence>
<dbReference type="EMBL" id="JAGGNH010000002">
    <property type="protein sequence ID" value="KAJ0981632.1"/>
    <property type="molecule type" value="Genomic_DNA"/>
</dbReference>
<dbReference type="OrthoDB" id="331948at2759"/>
<comment type="similarity">
    <text evidence="2 8">Belongs to the DHHC palmitoyltransferase family.</text>
</comment>
<organism evidence="10 11">
    <name type="scientific">Dioscorea zingiberensis</name>
    <dbReference type="NCBI Taxonomy" id="325984"/>
    <lineage>
        <taxon>Eukaryota</taxon>
        <taxon>Viridiplantae</taxon>
        <taxon>Streptophyta</taxon>
        <taxon>Embryophyta</taxon>
        <taxon>Tracheophyta</taxon>
        <taxon>Spermatophyta</taxon>
        <taxon>Magnoliopsida</taxon>
        <taxon>Liliopsida</taxon>
        <taxon>Dioscoreales</taxon>
        <taxon>Dioscoreaceae</taxon>
        <taxon>Dioscorea</taxon>
    </lineage>
</organism>
<comment type="catalytic activity">
    <reaction evidence="8">
        <text>L-cysteinyl-[protein] + hexadecanoyl-CoA = S-hexadecanoyl-L-cysteinyl-[protein] + CoA</text>
        <dbReference type="Rhea" id="RHEA:36683"/>
        <dbReference type="Rhea" id="RHEA-COMP:10131"/>
        <dbReference type="Rhea" id="RHEA-COMP:11032"/>
        <dbReference type="ChEBI" id="CHEBI:29950"/>
        <dbReference type="ChEBI" id="CHEBI:57287"/>
        <dbReference type="ChEBI" id="CHEBI:57379"/>
        <dbReference type="ChEBI" id="CHEBI:74151"/>
        <dbReference type="EC" id="2.3.1.225"/>
    </reaction>
</comment>
<keyword evidence="6 8" id="KW-0472">Membrane</keyword>
<feature type="transmembrane region" description="Helical" evidence="8">
    <location>
        <begin position="129"/>
        <end position="154"/>
    </location>
</feature>
<keyword evidence="11" id="KW-1185">Reference proteome</keyword>
<dbReference type="InterPro" id="IPR001594">
    <property type="entry name" value="Palmitoyltrfase_DHHC"/>
</dbReference>
<reference evidence="10" key="2">
    <citation type="journal article" date="2022" name="Hortic Res">
        <title>The genome of Dioscorea zingiberensis sheds light on the biosynthesis, origin and evolution of the medicinally important diosgenin saponins.</title>
        <authorList>
            <person name="Li Y."/>
            <person name="Tan C."/>
            <person name="Li Z."/>
            <person name="Guo J."/>
            <person name="Li S."/>
            <person name="Chen X."/>
            <person name="Wang C."/>
            <person name="Dai X."/>
            <person name="Yang H."/>
            <person name="Song W."/>
            <person name="Hou L."/>
            <person name="Xu J."/>
            <person name="Tong Z."/>
            <person name="Xu A."/>
            <person name="Yuan X."/>
            <person name="Wang W."/>
            <person name="Yang Q."/>
            <person name="Chen L."/>
            <person name="Sun Z."/>
            <person name="Wang K."/>
            <person name="Pan B."/>
            <person name="Chen J."/>
            <person name="Bao Y."/>
            <person name="Liu F."/>
            <person name="Qi X."/>
            <person name="Gang D.R."/>
            <person name="Wen J."/>
            <person name="Li J."/>
        </authorList>
    </citation>
    <scope>NUCLEOTIDE SEQUENCE</scope>
    <source>
        <strain evidence="10">Dzin_1.0</strain>
    </source>
</reference>
<dbReference type="Pfam" id="PF01529">
    <property type="entry name" value="DHHC"/>
    <property type="match status" value="1"/>
</dbReference>
<reference evidence="10" key="1">
    <citation type="submission" date="2021-03" db="EMBL/GenBank/DDBJ databases">
        <authorList>
            <person name="Li Z."/>
            <person name="Yang C."/>
        </authorList>
    </citation>
    <scope>NUCLEOTIDE SEQUENCE</scope>
    <source>
        <strain evidence="10">Dzin_1.0</strain>
        <tissue evidence="10">Leaf</tissue>
    </source>
</reference>
<dbReference type="InterPro" id="IPR039859">
    <property type="entry name" value="PFA4/ZDH16/20/ERF2-like"/>
</dbReference>
<feature type="transmembrane region" description="Helical" evidence="8">
    <location>
        <begin position="90"/>
        <end position="117"/>
    </location>
</feature>
<evidence type="ECO:0000256" key="7">
    <source>
        <dbReference type="ARBA" id="ARBA00023315"/>
    </source>
</evidence>
<dbReference type="EC" id="2.3.1.225" evidence="8"/>
<evidence type="ECO:0000256" key="6">
    <source>
        <dbReference type="ARBA" id="ARBA00023136"/>
    </source>
</evidence>
<dbReference type="Proteomes" id="UP001085076">
    <property type="component" value="Miscellaneous, Linkage group lg02"/>
</dbReference>
<evidence type="ECO:0000256" key="4">
    <source>
        <dbReference type="ARBA" id="ARBA00022692"/>
    </source>
</evidence>
<comment type="caution">
    <text evidence="10">The sequence shown here is derived from an EMBL/GenBank/DDBJ whole genome shotgun (WGS) entry which is preliminary data.</text>
</comment>
<evidence type="ECO:0000256" key="5">
    <source>
        <dbReference type="ARBA" id="ARBA00022989"/>
    </source>
</evidence>
<evidence type="ECO:0000256" key="8">
    <source>
        <dbReference type="RuleBase" id="RU079119"/>
    </source>
</evidence>
<dbReference type="PANTHER" id="PTHR12246">
    <property type="entry name" value="PALMITOYLTRANSFERASE ZDHHC16"/>
    <property type="match status" value="1"/>
</dbReference>
<keyword evidence="7 8" id="KW-0012">Acyltransferase</keyword>
<evidence type="ECO:0000259" key="9">
    <source>
        <dbReference type="Pfam" id="PF01529"/>
    </source>
</evidence>
<gene>
    <name evidence="10" type="ORF">J5N97_009887</name>
</gene>
<evidence type="ECO:0000256" key="2">
    <source>
        <dbReference type="ARBA" id="ARBA00008574"/>
    </source>
</evidence>
<sequence length="234" mass="26573">MAAMTVLAYIMAIFSEPGSVPSFYIPNIEGDEIPLKEVKKTSGDLRFCQKCNHYKPPRTHHCHVCNRCVLRMDHHCIWINNCVGHSNYKIFFLLSVYGATTCIYSMVLLGCAIYHVYKNQQQTGELFKTSHVVCAALLCPLTFGLIFLLIWHIYLIVNNMTTIENFDGVKSIYGVDRERSNNHHPYDLGAYENFRSVLGRNVICWLCPTEANNGSGLYFRTTIRDANTASSSNV</sequence>
<dbReference type="GO" id="GO:0016020">
    <property type="term" value="C:membrane"/>
    <property type="evidence" value="ECO:0007669"/>
    <property type="project" value="UniProtKB-SubCell"/>
</dbReference>
<evidence type="ECO:0000313" key="11">
    <source>
        <dbReference type="Proteomes" id="UP001085076"/>
    </source>
</evidence>
<keyword evidence="3 8" id="KW-0808">Transferase</keyword>
<protein>
    <recommendedName>
        <fullName evidence="8">S-acyltransferase</fullName>
        <ecNumber evidence="8">2.3.1.225</ecNumber>
    </recommendedName>
    <alternativeName>
        <fullName evidence="8">Palmitoyltransferase</fullName>
    </alternativeName>
</protein>
<dbReference type="AlphaFoldDB" id="A0A9D5HN44"/>
<evidence type="ECO:0000313" key="10">
    <source>
        <dbReference type="EMBL" id="KAJ0981632.1"/>
    </source>
</evidence>